<dbReference type="InterPro" id="IPR044668">
    <property type="entry name" value="PuuD-like"/>
</dbReference>
<dbReference type="KEGG" id="asoc:CB4_02010"/>
<keyword evidence="2" id="KW-1185">Reference proteome</keyword>
<dbReference type="GO" id="GO:0033969">
    <property type="term" value="F:gamma-glutamyl-gamma-aminobutyrate hydrolase activity"/>
    <property type="evidence" value="ECO:0007669"/>
    <property type="project" value="TreeGrafter"/>
</dbReference>
<evidence type="ECO:0000313" key="1">
    <source>
        <dbReference type="EMBL" id="BAU27836.1"/>
    </source>
</evidence>
<protein>
    <submittedName>
        <fullName evidence="1">Putative glutamine amidotransferase</fullName>
        <ecNumber evidence="1">2.4.2.-</ecNumber>
    </submittedName>
</protein>
<dbReference type="GO" id="GO:0006598">
    <property type="term" value="P:polyamine catabolic process"/>
    <property type="evidence" value="ECO:0007669"/>
    <property type="project" value="TreeGrafter"/>
</dbReference>
<keyword evidence="1" id="KW-0315">Glutamine amidotransferase</keyword>
<accession>A0A0U5BAA8</accession>
<dbReference type="RefSeq" id="WP_096465486.1">
    <property type="nucleotide sequence ID" value="NZ_AP017312.1"/>
</dbReference>
<dbReference type="AlphaFoldDB" id="A0A0U5BAA8"/>
<dbReference type="EC" id="2.4.2.-" evidence="1"/>
<dbReference type="GO" id="GO:0016757">
    <property type="term" value="F:glycosyltransferase activity"/>
    <property type="evidence" value="ECO:0007669"/>
    <property type="project" value="UniProtKB-KW"/>
</dbReference>
<keyword evidence="1" id="KW-0808">Transferase</keyword>
<gene>
    <name evidence="1" type="ORF">CB4_02010</name>
</gene>
<dbReference type="SUPFAM" id="SSF52317">
    <property type="entry name" value="Class I glutamine amidotransferase-like"/>
    <property type="match status" value="1"/>
</dbReference>
<dbReference type="Proteomes" id="UP000217696">
    <property type="component" value="Chromosome"/>
</dbReference>
<sequence>MSTTYKHSKKPLIGITTWRRDLPTFLGEKTDLYTIGPEYVEAIEEAGGMPILLPHAKPEAAPMYLDLLDGLLVSGGGDVDPSSYGQTNAGKSYDVKPSADAFEIALLHEAYKRKLPTLGICRGFQIMQVAFEGTMLQDLHEVFPFHPKNEGKPEYILSQNHTVSFAEDSILADVYGSVTRTVNTIHHQCIQTVGDGWTPIGWSEDGIIEAVQASGDWLALGVQWHPEKLKDEAEHKLFAYFIQAAWKGRK</sequence>
<dbReference type="Gene3D" id="3.40.50.880">
    <property type="match status" value="1"/>
</dbReference>
<reference evidence="1 2" key="1">
    <citation type="submission" date="2015-12" db="EMBL/GenBank/DDBJ databases">
        <title>Genome sequence of Aneurinibacillus soli.</title>
        <authorList>
            <person name="Lee J.S."/>
            <person name="Lee K.C."/>
            <person name="Kim K.K."/>
            <person name="Lee B.W."/>
        </authorList>
    </citation>
    <scope>NUCLEOTIDE SEQUENCE [LARGE SCALE GENOMIC DNA]</scope>
    <source>
        <strain evidence="1 2">CB4</strain>
    </source>
</reference>
<dbReference type="InterPro" id="IPR029062">
    <property type="entry name" value="Class_I_gatase-like"/>
</dbReference>
<proteinExistence type="predicted"/>
<dbReference type="GO" id="GO:0005829">
    <property type="term" value="C:cytosol"/>
    <property type="evidence" value="ECO:0007669"/>
    <property type="project" value="TreeGrafter"/>
</dbReference>
<dbReference type="InterPro" id="IPR011697">
    <property type="entry name" value="Peptidase_C26"/>
</dbReference>
<dbReference type="EMBL" id="AP017312">
    <property type="protein sequence ID" value="BAU27836.1"/>
    <property type="molecule type" value="Genomic_DNA"/>
</dbReference>
<evidence type="ECO:0000313" key="2">
    <source>
        <dbReference type="Proteomes" id="UP000217696"/>
    </source>
</evidence>
<keyword evidence="1" id="KW-0328">Glycosyltransferase</keyword>
<name>A0A0U5BAA8_9BACL</name>
<dbReference type="CDD" id="cd01745">
    <property type="entry name" value="GATase1_2"/>
    <property type="match status" value="1"/>
</dbReference>
<organism evidence="1 2">
    <name type="scientific">Aneurinibacillus soli</name>
    <dbReference type="NCBI Taxonomy" id="1500254"/>
    <lineage>
        <taxon>Bacteria</taxon>
        <taxon>Bacillati</taxon>
        <taxon>Bacillota</taxon>
        <taxon>Bacilli</taxon>
        <taxon>Bacillales</taxon>
        <taxon>Paenibacillaceae</taxon>
        <taxon>Aneurinibacillus group</taxon>
        <taxon>Aneurinibacillus</taxon>
    </lineage>
</organism>
<dbReference type="PANTHER" id="PTHR43235">
    <property type="entry name" value="GLUTAMINE AMIDOTRANSFERASE PB2B2.05-RELATED"/>
    <property type="match status" value="1"/>
</dbReference>
<dbReference type="Pfam" id="PF07722">
    <property type="entry name" value="Peptidase_C26"/>
    <property type="match status" value="1"/>
</dbReference>
<dbReference type="PANTHER" id="PTHR43235:SF1">
    <property type="entry name" value="GLUTAMINE AMIDOTRANSFERASE PB2B2.05-RELATED"/>
    <property type="match status" value="1"/>
</dbReference>
<dbReference type="OrthoDB" id="9813383at2"/>
<dbReference type="PROSITE" id="PS51273">
    <property type="entry name" value="GATASE_TYPE_1"/>
    <property type="match status" value="1"/>
</dbReference>